<dbReference type="EMBL" id="JAOZYB010000201">
    <property type="protein sequence ID" value="MEB3963004.1"/>
    <property type="molecule type" value="Genomic_DNA"/>
</dbReference>
<sequence length="357" mass="38154">MLLEMDNPSDPGVVAERLRTAALTARQLTVYMAGQLLLHPDRQTLQVPLASSPRGGADRAALGWHSLVSRLGRRAPGSTTVIVDLVADDAAWRRVRGHGLFAASAVRLFGVVRPPPRRRTRTVPHYLVALAAAATEGTRVSLPELHRRAATSLPPGERVLLAHEPLRLRDTRRSDGHGSPHVPIMSSASVGAPAAVGEAESAAAPPEPSSPILQNDMWNMDTVLPHPAILAAAEAGRHDEAAAAAGIWEQAALRTHGPGSPQAVHWLEVRAELARMAGKPSLSCQLWSAAARVRMDSDQPSDHPEVEAAVDRAHHQFEHITDAAQAQRLGQDLLALRRRVPGRQAGAVDGLARRVAS</sequence>
<organism evidence="2 3">
    <name type="scientific">Streptomyces kunmingensis</name>
    <dbReference type="NCBI Taxonomy" id="68225"/>
    <lineage>
        <taxon>Bacteria</taxon>
        <taxon>Bacillati</taxon>
        <taxon>Actinomycetota</taxon>
        <taxon>Actinomycetes</taxon>
        <taxon>Kitasatosporales</taxon>
        <taxon>Streptomycetaceae</taxon>
        <taxon>Streptomyces</taxon>
    </lineage>
</organism>
<dbReference type="RefSeq" id="WP_324770658.1">
    <property type="nucleotide sequence ID" value="NZ_JAOZYB010000201.1"/>
</dbReference>
<dbReference type="Proteomes" id="UP001352223">
    <property type="component" value="Unassembled WGS sequence"/>
</dbReference>
<comment type="caution">
    <text evidence="2">The sequence shown here is derived from an EMBL/GenBank/DDBJ whole genome shotgun (WGS) entry which is preliminary data.</text>
</comment>
<reference evidence="2 3" key="1">
    <citation type="submission" date="2022-10" db="EMBL/GenBank/DDBJ databases">
        <authorList>
            <person name="Xie J."/>
            <person name="Shen N."/>
        </authorList>
    </citation>
    <scope>NUCLEOTIDE SEQUENCE [LARGE SCALE GENOMIC DNA]</scope>
    <source>
        <strain evidence="2 3">DSM 41681</strain>
    </source>
</reference>
<evidence type="ECO:0000313" key="3">
    <source>
        <dbReference type="Proteomes" id="UP001352223"/>
    </source>
</evidence>
<accession>A0ABU6CEV8</accession>
<name>A0ABU6CEV8_9ACTN</name>
<evidence type="ECO:0000313" key="2">
    <source>
        <dbReference type="EMBL" id="MEB3963004.1"/>
    </source>
</evidence>
<proteinExistence type="predicted"/>
<gene>
    <name evidence="2" type="ORF">OKJ48_22540</name>
</gene>
<feature type="compositionally biased region" description="Low complexity" evidence="1">
    <location>
        <begin position="186"/>
        <end position="204"/>
    </location>
</feature>
<protein>
    <submittedName>
        <fullName evidence="2">Uncharacterized protein</fullName>
    </submittedName>
</protein>
<keyword evidence="3" id="KW-1185">Reference proteome</keyword>
<evidence type="ECO:0000256" key="1">
    <source>
        <dbReference type="SAM" id="MobiDB-lite"/>
    </source>
</evidence>
<feature type="region of interest" description="Disordered" evidence="1">
    <location>
        <begin position="170"/>
        <end position="208"/>
    </location>
</feature>